<dbReference type="Pfam" id="PF12080">
    <property type="entry name" value="GldM_4th"/>
    <property type="match status" value="1"/>
</dbReference>
<keyword evidence="1" id="KW-0812">Transmembrane</keyword>
<dbReference type="InterPro" id="IPR019859">
    <property type="entry name" value="Motility-assoc_prot_GldM"/>
</dbReference>
<dbReference type="InterPro" id="IPR022720">
    <property type="entry name" value="Motility-assoc_prot_GldM_N"/>
</dbReference>
<evidence type="ECO:0000313" key="7">
    <source>
        <dbReference type="Proteomes" id="UP000283433"/>
    </source>
</evidence>
<evidence type="ECO:0000256" key="1">
    <source>
        <dbReference type="SAM" id="Phobius"/>
    </source>
</evidence>
<comment type="caution">
    <text evidence="6">The sequence shown here is derived from an EMBL/GenBank/DDBJ whole genome shotgun (WGS) entry which is preliminary data.</text>
</comment>
<evidence type="ECO:0000259" key="4">
    <source>
        <dbReference type="Pfam" id="PF21601"/>
    </source>
</evidence>
<keyword evidence="7" id="KW-1185">Reference proteome</keyword>
<proteinExistence type="predicted"/>
<dbReference type="InterPro" id="IPR048406">
    <property type="entry name" value="GldM_Ig-like-2"/>
</dbReference>
<reference evidence="6 7" key="1">
    <citation type="submission" date="2016-07" db="EMBL/GenBank/DDBJ databases">
        <title>Genome of Pelobium manganitolerans.</title>
        <authorList>
            <person name="Wu S."/>
            <person name="Wang G."/>
        </authorList>
    </citation>
    <scope>NUCLEOTIDE SEQUENCE [LARGE SCALE GENOMIC DNA]</scope>
    <source>
        <strain evidence="6 7">YS-25</strain>
    </source>
</reference>
<sequence>MAGGKETPRQKMIGIMYLVLMAMLALNVSNTVLDAFKTVRDGLEKSNENMNDRLKFIMTLFKNYYDNAPKKAEENYKKAQQAKEIGDGLVAEIERVKQELIKMTDGLTENGDLKKRDDLGISHKELVEKKKGDALQKKIEEAAKKMAVLINQTPKGIGLELEWPKINPSTKTPQSWSNYNFGEGKPLTSTITLLSKFQNDTKNAEAYVINKLYQETTGGGVVDSYRAVAVAKSSYILAGQTYEADVFLTAGSSSIPITATVNGSVLPNDNGVAKYKSGGTKEGVYKWTGTVSFKDPTSGEIKSFTTDPIEYQVAKPSAVVSPDKMNVFYRGVLNPVSVSAPGIAKEKLKVSISNGSISGSNGNYNVKVSGGTEAVVTVSAEIEPGKSQVLGATKFRIKTVPDPIATFANKASGQVSSATARSTSGLEAELKNFDFDLKFRVISFNLFITRPRQDPLFYQSKEGNFSGAIKQNMSSLNPGDMLSFQNIVVAGEDGTTRTLEGAVSISVGR</sequence>
<keyword evidence="1" id="KW-1133">Transmembrane helix</keyword>
<evidence type="ECO:0000259" key="2">
    <source>
        <dbReference type="Pfam" id="PF12080"/>
    </source>
</evidence>
<gene>
    <name evidence="6" type="ORF">BCY91_11615</name>
</gene>
<organism evidence="6 7">
    <name type="scientific">Pelobium manganitolerans</name>
    <dbReference type="NCBI Taxonomy" id="1842495"/>
    <lineage>
        <taxon>Bacteria</taxon>
        <taxon>Pseudomonadati</taxon>
        <taxon>Bacteroidota</taxon>
        <taxon>Sphingobacteriia</taxon>
        <taxon>Sphingobacteriales</taxon>
        <taxon>Sphingobacteriaceae</taxon>
        <taxon>Pelobium</taxon>
    </lineage>
</organism>
<dbReference type="AlphaFoldDB" id="A0A419S2A3"/>
<dbReference type="Pfam" id="PF21602">
    <property type="entry name" value="GldM_3rd"/>
    <property type="match status" value="1"/>
</dbReference>
<dbReference type="RefSeq" id="WP_120183109.1">
    <property type="nucleotide sequence ID" value="NZ_MBTA01000029.1"/>
</dbReference>
<evidence type="ECO:0008006" key="8">
    <source>
        <dbReference type="Google" id="ProtNLM"/>
    </source>
</evidence>
<evidence type="ECO:0000313" key="6">
    <source>
        <dbReference type="EMBL" id="RKD12881.1"/>
    </source>
</evidence>
<name>A0A419S2A3_9SPHI</name>
<feature type="domain" description="Gliding motility-associated protein GldM N-terminal" evidence="3">
    <location>
        <begin position="32"/>
        <end position="214"/>
    </location>
</feature>
<evidence type="ECO:0000259" key="5">
    <source>
        <dbReference type="Pfam" id="PF21602"/>
    </source>
</evidence>
<dbReference type="NCBIfam" id="TIGR03517">
    <property type="entry name" value="GldM_gliding"/>
    <property type="match status" value="1"/>
</dbReference>
<feature type="domain" description="Gliding motility-associated protein GldM first immunoglobulin-like" evidence="4">
    <location>
        <begin position="222"/>
        <end position="314"/>
    </location>
</feature>
<feature type="domain" description="Gliding motility-associated protein GldM C-terminal" evidence="2">
    <location>
        <begin position="401"/>
        <end position="507"/>
    </location>
</feature>
<dbReference type="InterPro" id="IPR022719">
    <property type="entry name" value="Motility-assoc_prot_GldM_C"/>
</dbReference>
<dbReference type="EMBL" id="MBTA01000029">
    <property type="protein sequence ID" value="RKD12881.1"/>
    <property type="molecule type" value="Genomic_DNA"/>
</dbReference>
<accession>A0A419S2A3</accession>
<feature type="domain" description="Gliding motility-associated protein GldM second immunoglobulin-like" evidence="5">
    <location>
        <begin position="317"/>
        <end position="398"/>
    </location>
</feature>
<dbReference type="Proteomes" id="UP000283433">
    <property type="component" value="Unassembled WGS sequence"/>
</dbReference>
<dbReference type="InterPro" id="IPR048405">
    <property type="entry name" value="GldM_Ig-like-1"/>
</dbReference>
<feature type="transmembrane region" description="Helical" evidence="1">
    <location>
        <begin position="12"/>
        <end position="33"/>
    </location>
</feature>
<dbReference type="Pfam" id="PF21601">
    <property type="entry name" value="GldM_2nd"/>
    <property type="match status" value="1"/>
</dbReference>
<keyword evidence="1" id="KW-0472">Membrane</keyword>
<evidence type="ECO:0000259" key="3">
    <source>
        <dbReference type="Pfam" id="PF12081"/>
    </source>
</evidence>
<dbReference type="Pfam" id="PF12081">
    <property type="entry name" value="GldM_1st"/>
    <property type="match status" value="1"/>
</dbReference>
<dbReference type="OrthoDB" id="1490890at2"/>
<protein>
    <recommendedName>
        <fullName evidence="8">Gliding motility protein GldM</fullName>
    </recommendedName>
</protein>